<proteinExistence type="predicted"/>
<organism evidence="3 4">
    <name type="scientific">Streptomyces cremeus</name>
    <dbReference type="NCBI Taxonomy" id="66881"/>
    <lineage>
        <taxon>Bacteria</taxon>
        <taxon>Bacillati</taxon>
        <taxon>Actinomycetota</taxon>
        <taxon>Actinomycetes</taxon>
        <taxon>Kitasatosporales</taxon>
        <taxon>Streptomycetaceae</taxon>
        <taxon>Streptomyces</taxon>
    </lineage>
</organism>
<evidence type="ECO:0000313" key="3">
    <source>
        <dbReference type="EMBL" id="MFB9522023.1"/>
    </source>
</evidence>
<evidence type="ECO:0000256" key="1">
    <source>
        <dbReference type="SAM" id="MobiDB-lite"/>
    </source>
</evidence>
<evidence type="ECO:0000256" key="2">
    <source>
        <dbReference type="SAM" id="SignalP"/>
    </source>
</evidence>
<feature type="signal peptide" evidence="2">
    <location>
        <begin position="1"/>
        <end position="28"/>
    </location>
</feature>
<dbReference type="Proteomes" id="UP001589718">
    <property type="component" value="Unassembled WGS sequence"/>
</dbReference>
<evidence type="ECO:0000313" key="4">
    <source>
        <dbReference type="Proteomes" id="UP001589718"/>
    </source>
</evidence>
<sequence>MKQSAAKTLGAAALGAAFVAAAAGTAGAAVPAAPDVAAALGAVTQALPVDQVASKLPAGGPEALKAGQEALGKSAMTAPQTADKALPQVMPNGEGQDPVKGLLGGLPTQGLPTGALPGLGA</sequence>
<reference evidence="3 4" key="1">
    <citation type="submission" date="2024-09" db="EMBL/GenBank/DDBJ databases">
        <authorList>
            <person name="Sun Q."/>
            <person name="Mori K."/>
        </authorList>
    </citation>
    <scope>NUCLEOTIDE SEQUENCE [LARGE SCALE GENOMIC DNA]</scope>
    <source>
        <strain evidence="3 4">JCM 4362</strain>
    </source>
</reference>
<feature type="region of interest" description="Disordered" evidence="1">
    <location>
        <begin position="55"/>
        <end position="121"/>
    </location>
</feature>
<keyword evidence="3" id="KW-0067">ATP-binding</keyword>
<name>A0ABV5PGY5_STRCM</name>
<accession>A0ABV5PGY5</accession>
<keyword evidence="4" id="KW-1185">Reference proteome</keyword>
<comment type="caution">
    <text evidence="3">The sequence shown here is derived from an EMBL/GenBank/DDBJ whole genome shotgun (WGS) entry which is preliminary data.</text>
</comment>
<dbReference type="RefSeq" id="WP_345228777.1">
    <property type="nucleotide sequence ID" value="NZ_BAAAXE010000015.1"/>
</dbReference>
<keyword evidence="3" id="KW-0547">Nucleotide-binding</keyword>
<protein>
    <submittedName>
        <fullName evidence="3">ATP-binding protein</fullName>
    </submittedName>
</protein>
<dbReference type="EMBL" id="JBHMCR010000009">
    <property type="protein sequence ID" value="MFB9522023.1"/>
    <property type="molecule type" value="Genomic_DNA"/>
</dbReference>
<dbReference type="GO" id="GO:0005524">
    <property type="term" value="F:ATP binding"/>
    <property type="evidence" value="ECO:0007669"/>
    <property type="project" value="UniProtKB-KW"/>
</dbReference>
<gene>
    <name evidence="3" type="ORF">ACFFTU_18925</name>
</gene>
<keyword evidence="2" id="KW-0732">Signal</keyword>
<feature type="chain" id="PRO_5046594221" evidence="2">
    <location>
        <begin position="29"/>
        <end position="121"/>
    </location>
</feature>
<feature type="compositionally biased region" description="Low complexity" evidence="1">
    <location>
        <begin position="105"/>
        <end position="121"/>
    </location>
</feature>